<feature type="binding site" evidence="12">
    <location>
        <position position="368"/>
    </location>
    <ligand>
        <name>substrate</name>
    </ligand>
</feature>
<comment type="function">
    <text evidence="12">Catalyzes the phosphorylation of ribose at O-5 in a reaction requiring ATP and magnesium. The resulting D-ribose-5-phosphate can then be used either for sythesis of nucleotides, histidine, and tryptophan, or as a component of the pentose phosphate pathway.</text>
</comment>
<dbReference type="InterPro" id="IPR011611">
    <property type="entry name" value="PfkB_dom"/>
</dbReference>
<comment type="cofactor">
    <cofactor evidence="12">
        <name>Mg(2+)</name>
        <dbReference type="ChEBI" id="CHEBI:18420"/>
    </cofactor>
    <text evidence="12">Requires a divalent cation, most likely magnesium in vivo, as an electrophilic catalyst to aid phosphoryl group transfer. It is the chelate of the metal and the nucleotide that is the actual substrate.</text>
</comment>
<feature type="binding site" evidence="12">
    <location>
        <position position="229"/>
    </location>
    <ligand>
        <name>substrate</name>
    </ligand>
</feature>
<sequence length="442" mass="45519">MSDFPRPCQHCNEIVLNRTAYYRNHKKGRCLVIPGDPREAPARSEMKRAKKTRDDDNGPDDETTPPPPPAVVVFGSANVDLAMRAPVLPAPGVTVLAPSYALAPGGKGANAACACAVTGRGRNRIAMTSAFVDVFDVVVKFVGAVGDDAFGAMLKDAFADAGVDATHLATRTASAARTGCASVIVDARGENQICVGAGANATVNAKEQLGGVGAGKMLRPGDVFLTQLEVPAREVWDAIAIAKEAGLTVVLNAAPAAAVPAEVLKQVDFLVVNEHEAARVEAFAVAPGCAHPAALRGRLDPPIEAAWQIAREHRVVVVVTLGANGAAVALPVVVSSKLGFIAGAEVRRFGVAPLRANESVIDTAGAGDAFVGAFAASLARGDDVDTCMTRASYAGAAACTAKGARGGVPTGAEIDARTREEPRMAPPTRELFDARGMPVPLV</sequence>
<proteinExistence type="inferred from homology"/>
<keyword evidence="11 12" id="KW-0119">Carbohydrate metabolism</keyword>
<dbReference type="HAMAP" id="MF_01987">
    <property type="entry name" value="Ribokinase"/>
    <property type="match status" value="1"/>
</dbReference>
<evidence type="ECO:0000259" key="14">
    <source>
        <dbReference type="Pfam" id="PF00294"/>
    </source>
</evidence>
<dbReference type="SUPFAM" id="SSF53613">
    <property type="entry name" value="Ribokinase-like"/>
    <property type="match status" value="1"/>
</dbReference>
<dbReference type="PRINTS" id="PR00990">
    <property type="entry name" value="RIBOKINASE"/>
</dbReference>
<evidence type="ECO:0000313" key="15">
    <source>
        <dbReference type="EMBL" id="CAD8241822.1"/>
    </source>
</evidence>
<keyword evidence="9 12" id="KW-0460">Magnesium</keyword>
<dbReference type="UniPathway" id="UPA00916">
    <property type="reaction ID" value="UER00889"/>
</dbReference>
<feature type="region of interest" description="Disordered" evidence="13">
    <location>
        <begin position="32"/>
        <end position="69"/>
    </location>
</feature>
<dbReference type="InterPro" id="IPR002139">
    <property type="entry name" value="Ribo/fructo_kinase"/>
</dbReference>
<comment type="similarity">
    <text evidence="1">Belongs to the carbohydrate kinase pfkB family.</text>
</comment>
<dbReference type="InterPro" id="IPR002173">
    <property type="entry name" value="Carboh/pur_kinase_PfkB_CS"/>
</dbReference>
<evidence type="ECO:0000256" key="9">
    <source>
        <dbReference type="ARBA" id="ARBA00022842"/>
    </source>
</evidence>
<dbReference type="PANTHER" id="PTHR10584:SF166">
    <property type="entry name" value="RIBOKINASE"/>
    <property type="match status" value="1"/>
</dbReference>
<evidence type="ECO:0000256" key="11">
    <source>
        <dbReference type="ARBA" id="ARBA00023277"/>
    </source>
</evidence>
<dbReference type="AlphaFoldDB" id="A0A7R9Y3M1"/>
<comment type="similarity">
    <text evidence="12">Belongs to the carbohydrate kinase PfkB family. Ribokinase subfamily.</text>
</comment>
<comment type="subcellular location">
    <subcellularLocation>
        <location evidence="12">Cytoplasm</location>
    </subcellularLocation>
    <subcellularLocation>
        <location evidence="12">Nucleus</location>
    </subcellularLocation>
</comment>
<keyword evidence="12" id="KW-0963">Cytoplasm</keyword>
<keyword evidence="4 12" id="KW-0808">Transferase</keyword>
<dbReference type="EMBL" id="HBDY01010550">
    <property type="protein sequence ID" value="CAD8241822.1"/>
    <property type="molecule type" value="Transcribed_RNA"/>
</dbReference>
<feature type="binding site" evidence="12">
    <location>
        <position position="401"/>
    </location>
    <ligand>
        <name>K(+)</name>
        <dbReference type="ChEBI" id="CHEBI:29103"/>
    </ligand>
</feature>
<dbReference type="InterPro" id="IPR029056">
    <property type="entry name" value="Ribokinase-like"/>
</dbReference>
<comment type="subunit">
    <text evidence="12">Homodimer.</text>
</comment>
<evidence type="ECO:0000256" key="13">
    <source>
        <dbReference type="SAM" id="MobiDB-lite"/>
    </source>
</evidence>
<dbReference type="GO" id="GO:0005829">
    <property type="term" value="C:cytosol"/>
    <property type="evidence" value="ECO:0007669"/>
    <property type="project" value="TreeGrafter"/>
</dbReference>
<feature type="binding site" evidence="12">
    <location>
        <position position="364"/>
    </location>
    <ligand>
        <name>K(+)</name>
        <dbReference type="ChEBI" id="CHEBI:29103"/>
    </ligand>
</feature>
<evidence type="ECO:0000256" key="8">
    <source>
        <dbReference type="ARBA" id="ARBA00022840"/>
    </source>
</evidence>
<dbReference type="GO" id="GO:0005634">
    <property type="term" value="C:nucleus"/>
    <property type="evidence" value="ECO:0007669"/>
    <property type="project" value="UniProtKB-SubCell"/>
</dbReference>
<keyword evidence="12" id="KW-0539">Nucleus</keyword>
<evidence type="ECO:0000256" key="5">
    <source>
        <dbReference type="ARBA" id="ARBA00022723"/>
    </source>
</evidence>
<dbReference type="GO" id="GO:0005524">
    <property type="term" value="F:ATP binding"/>
    <property type="evidence" value="ECO:0007669"/>
    <property type="project" value="UniProtKB-UniRule"/>
</dbReference>
<evidence type="ECO:0000256" key="3">
    <source>
        <dbReference type="ARBA" id="ARBA00016943"/>
    </source>
</evidence>
<dbReference type="GO" id="GO:0019303">
    <property type="term" value="P:D-ribose catabolic process"/>
    <property type="evidence" value="ECO:0007669"/>
    <property type="project" value="UniProtKB-UniRule"/>
</dbReference>
<evidence type="ECO:0000256" key="4">
    <source>
        <dbReference type="ARBA" id="ARBA00022679"/>
    </source>
</evidence>
<feature type="binding site" evidence="12">
    <location>
        <begin position="78"/>
        <end position="80"/>
    </location>
    <ligand>
        <name>substrate</name>
    </ligand>
</feature>
<feature type="binding site" evidence="12">
    <location>
        <begin position="367"/>
        <end position="368"/>
    </location>
    <ligand>
        <name>ATP</name>
        <dbReference type="ChEBI" id="CHEBI:30616"/>
    </ligand>
</feature>
<accession>A0A7R9Y3M1</accession>
<dbReference type="PANTHER" id="PTHR10584">
    <property type="entry name" value="SUGAR KINASE"/>
    <property type="match status" value="1"/>
</dbReference>
<keyword evidence="8 12" id="KW-0067">ATP-binding</keyword>
<comment type="catalytic activity">
    <reaction evidence="12">
        <text>D-ribose + ATP = D-ribose 5-phosphate + ADP + H(+)</text>
        <dbReference type="Rhea" id="RHEA:13697"/>
        <dbReference type="ChEBI" id="CHEBI:15378"/>
        <dbReference type="ChEBI" id="CHEBI:30616"/>
        <dbReference type="ChEBI" id="CHEBI:47013"/>
        <dbReference type="ChEBI" id="CHEBI:78346"/>
        <dbReference type="ChEBI" id="CHEBI:456216"/>
        <dbReference type="EC" id="2.7.1.15"/>
    </reaction>
</comment>
<feature type="binding site" evidence="12">
    <location>
        <position position="398"/>
    </location>
    <ligand>
        <name>K(+)</name>
        <dbReference type="ChEBI" id="CHEBI:29103"/>
    </ligand>
</feature>
<feature type="binding site" evidence="12">
    <location>
        <begin position="320"/>
        <end position="325"/>
    </location>
    <ligand>
        <name>ATP</name>
        <dbReference type="ChEBI" id="CHEBI:30616"/>
    </ligand>
</feature>
<comment type="activity regulation">
    <text evidence="12">Activated by a monovalent cation that binds near, but not in, the active site. The most likely occupant of the site in vivo is potassium. Ion binding induces a conformational change that may alter substrate affinity.</text>
</comment>
<organism evidence="15">
    <name type="scientific">Micromonas pusilla</name>
    <name type="common">Picoplanktonic green alga</name>
    <name type="synonym">Chromulina pusilla</name>
    <dbReference type="NCBI Taxonomy" id="38833"/>
    <lineage>
        <taxon>Eukaryota</taxon>
        <taxon>Viridiplantae</taxon>
        <taxon>Chlorophyta</taxon>
        <taxon>Mamiellophyceae</taxon>
        <taxon>Mamiellales</taxon>
        <taxon>Mamiellaceae</taxon>
        <taxon>Micromonas</taxon>
    </lineage>
</organism>
<dbReference type="EC" id="2.7.1.15" evidence="2 12"/>
<dbReference type="GO" id="GO:0004747">
    <property type="term" value="F:ribokinase activity"/>
    <property type="evidence" value="ECO:0007669"/>
    <property type="project" value="UniProtKB-UniRule"/>
</dbReference>
<dbReference type="PROSITE" id="PS00584">
    <property type="entry name" value="PFKB_KINASES_2"/>
    <property type="match status" value="1"/>
</dbReference>
<feature type="binding site" evidence="12">
    <location>
        <position position="362"/>
    </location>
    <ligand>
        <name>K(+)</name>
        <dbReference type="ChEBI" id="CHEBI:29103"/>
    </ligand>
</feature>
<evidence type="ECO:0000256" key="7">
    <source>
        <dbReference type="ARBA" id="ARBA00022777"/>
    </source>
</evidence>
<dbReference type="InterPro" id="IPR011877">
    <property type="entry name" value="Ribokinase"/>
</dbReference>
<keyword evidence="10 12" id="KW-0630">Potassium</keyword>
<dbReference type="Gene3D" id="3.40.1190.20">
    <property type="match status" value="1"/>
</dbReference>
<feature type="binding site" evidence="12">
    <location>
        <begin position="106"/>
        <end position="110"/>
    </location>
    <ligand>
        <name>substrate</name>
    </ligand>
</feature>
<keyword evidence="6 12" id="KW-0547">Nucleotide-binding</keyword>
<keyword evidence="5 12" id="KW-0479">Metal-binding</keyword>
<feature type="binding site" evidence="12">
    <location>
        <position position="273"/>
    </location>
    <ligand>
        <name>ATP</name>
        <dbReference type="ChEBI" id="CHEBI:30616"/>
    </ligand>
</feature>
<evidence type="ECO:0000256" key="1">
    <source>
        <dbReference type="ARBA" id="ARBA00005380"/>
    </source>
</evidence>
<gene>
    <name evidence="15" type="ORF">MPUS1402_LOCUS7940</name>
</gene>
<feature type="domain" description="Carbohydrate kinase PfkB" evidence="14">
    <location>
        <begin position="71"/>
        <end position="410"/>
    </location>
</feature>
<protein>
    <recommendedName>
        <fullName evidence="3 12">Ribokinase</fullName>
        <shortName evidence="12">RK</shortName>
        <ecNumber evidence="2 12">2.7.1.15</ecNumber>
    </recommendedName>
</protein>
<feature type="active site" description="Proton acceptor" evidence="12">
    <location>
        <position position="368"/>
    </location>
</feature>
<dbReference type="OMA" id="NDAENMI"/>
<evidence type="ECO:0000256" key="12">
    <source>
        <dbReference type="HAMAP-Rule" id="MF_03215"/>
    </source>
</evidence>
<feature type="compositionally biased region" description="Basic and acidic residues" evidence="13">
    <location>
        <begin position="36"/>
        <end position="56"/>
    </location>
</feature>
<evidence type="ECO:0000256" key="2">
    <source>
        <dbReference type="ARBA" id="ARBA00012035"/>
    </source>
</evidence>
<keyword evidence="7 12" id="KW-0418">Kinase</keyword>
<dbReference type="CDD" id="cd01174">
    <property type="entry name" value="ribokinase"/>
    <property type="match status" value="1"/>
</dbReference>
<dbReference type="Pfam" id="PF00294">
    <property type="entry name" value="PfkB"/>
    <property type="match status" value="1"/>
</dbReference>
<evidence type="ECO:0000256" key="6">
    <source>
        <dbReference type="ARBA" id="ARBA00022741"/>
    </source>
</evidence>
<comment type="pathway">
    <text evidence="12">Carbohydrate metabolism; D-ribose degradation; D-ribose 5-phosphate from beta-D-ribopyranose: step 2/2.</text>
</comment>
<comment type="caution">
    <text evidence="12">Lacks conserved residue(s) required for the propagation of feature annotation.</text>
</comment>
<dbReference type="GO" id="GO:0046872">
    <property type="term" value="F:metal ion binding"/>
    <property type="evidence" value="ECO:0007669"/>
    <property type="project" value="UniProtKB-KW"/>
</dbReference>
<reference evidence="15" key="1">
    <citation type="submission" date="2021-01" db="EMBL/GenBank/DDBJ databases">
        <authorList>
            <person name="Corre E."/>
            <person name="Pelletier E."/>
            <person name="Niang G."/>
            <person name="Scheremetjew M."/>
            <person name="Finn R."/>
            <person name="Kale V."/>
            <person name="Holt S."/>
            <person name="Cochrane G."/>
            <person name="Meng A."/>
            <person name="Brown T."/>
            <person name="Cohen L."/>
        </authorList>
    </citation>
    <scope>NUCLEOTIDE SEQUENCE</scope>
    <source>
        <strain evidence="15">RCC1614</strain>
    </source>
</reference>
<feature type="binding site" evidence="12">
    <location>
        <position position="403"/>
    </location>
    <ligand>
        <name>K(+)</name>
        <dbReference type="ChEBI" id="CHEBI:29103"/>
    </ligand>
</feature>
<evidence type="ECO:0000256" key="10">
    <source>
        <dbReference type="ARBA" id="ARBA00022958"/>
    </source>
</evidence>
<name>A0A7R9Y3M1_MICPS</name>